<protein>
    <submittedName>
        <fullName evidence="1">(African queen) hypothetical protein</fullName>
    </submittedName>
</protein>
<gene>
    <name evidence="1" type="ORF">DCHRY22_LOCUS168</name>
</gene>
<dbReference type="AlphaFoldDB" id="A0A8J2MVJ1"/>
<reference evidence="1" key="1">
    <citation type="submission" date="2021-09" db="EMBL/GenBank/DDBJ databases">
        <authorList>
            <person name="Martin H S."/>
        </authorList>
    </citation>
    <scope>NUCLEOTIDE SEQUENCE</scope>
</reference>
<keyword evidence="2" id="KW-1185">Reference proteome</keyword>
<comment type="caution">
    <text evidence="1">The sequence shown here is derived from an EMBL/GenBank/DDBJ whole genome shotgun (WGS) entry which is preliminary data.</text>
</comment>
<dbReference type="EMBL" id="CAKASE010000011">
    <property type="protein sequence ID" value="CAG9557918.1"/>
    <property type="molecule type" value="Genomic_DNA"/>
</dbReference>
<evidence type="ECO:0000313" key="2">
    <source>
        <dbReference type="Proteomes" id="UP000789524"/>
    </source>
</evidence>
<proteinExistence type="predicted"/>
<accession>A0A8J2MVJ1</accession>
<dbReference type="Proteomes" id="UP000789524">
    <property type="component" value="Unassembled WGS sequence"/>
</dbReference>
<organism evidence="1 2">
    <name type="scientific">Danaus chrysippus</name>
    <name type="common">African queen</name>
    <dbReference type="NCBI Taxonomy" id="151541"/>
    <lineage>
        <taxon>Eukaryota</taxon>
        <taxon>Metazoa</taxon>
        <taxon>Ecdysozoa</taxon>
        <taxon>Arthropoda</taxon>
        <taxon>Hexapoda</taxon>
        <taxon>Insecta</taxon>
        <taxon>Pterygota</taxon>
        <taxon>Neoptera</taxon>
        <taxon>Endopterygota</taxon>
        <taxon>Lepidoptera</taxon>
        <taxon>Glossata</taxon>
        <taxon>Ditrysia</taxon>
        <taxon>Papilionoidea</taxon>
        <taxon>Nymphalidae</taxon>
        <taxon>Danainae</taxon>
        <taxon>Danaini</taxon>
        <taxon>Danaina</taxon>
        <taxon>Danaus</taxon>
        <taxon>Anosia</taxon>
    </lineage>
</organism>
<evidence type="ECO:0000313" key="1">
    <source>
        <dbReference type="EMBL" id="CAG9557918.1"/>
    </source>
</evidence>
<sequence length="94" mass="10557">MYLINDSSVMSGVRRKFRHQRTSCARHAAGRHQLASIQWNSTRRCSVLRVVPQQIGVSDEGRIVPPHPSPRGSYYSIKCCTSTVAPPPDRSTKH</sequence>
<name>A0A8J2MVJ1_9NEOP</name>